<accession>A0A382V0G3</accession>
<evidence type="ECO:0000256" key="1">
    <source>
        <dbReference type="ARBA" id="ARBA00008936"/>
    </source>
</evidence>
<dbReference type="EMBL" id="UINC01147837">
    <property type="protein sequence ID" value="SVD39391.1"/>
    <property type="molecule type" value="Genomic_DNA"/>
</dbReference>
<dbReference type="InterPro" id="IPR036121">
    <property type="entry name" value="ATPase_F1/V1/A1_a/bsu_N_sf"/>
</dbReference>
<dbReference type="GO" id="GO:0046034">
    <property type="term" value="P:ATP metabolic process"/>
    <property type="evidence" value="ECO:0007669"/>
    <property type="project" value="InterPro"/>
</dbReference>
<protein>
    <recommendedName>
        <fullName evidence="4">ATPase F1/V1/A1 complex alpha/beta subunit N-terminal domain-containing protein</fullName>
    </recommendedName>
</protein>
<sequence length="26" mass="2687">MKEGTVKEVIGVVIDVDFAGGELPAI</sequence>
<keyword evidence="2" id="KW-0813">Transport</keyword>
<reference evidence="3" key="1">
    <citation type="submission" date="2018-05" db="EMBL/GenBank/DDBJ databases">
        <authorList>
            <person name="Lanie J.A."/>
            <person name="Ng W.-L."/>
            <person name="Kazmierczak K.M."/>
            <person name="Andrzejewski T.M."/>
            <person name="Davidsen T.M."/>
            <person name="Wayne K.J."/>
            <person name="Tettelin H."/>
            <person name="Glass J.I."/>
            <person name="Rusch D."/>
            <person name="Podicherti R."/>
            <person name="Tsui H.-C.T."/>
            <person name="Winkler M.E."/>
        </authorList>
    </citation>
    <scope>NUCLEOTIDE SEQUENCE</scope>
</reference>
<dbReference type="Gene3D" id="2.40.10.170">
    <property type="match status" value="1"/>
</dbReference>
<dbReference type="AlphaFoldDB" id="A0A382V0G3"/>
<organism evidence="3">
    <name type="scientific">marine metagenome</name>
    <dbReference type="NCBI Taxonomy" id="408172"/>
    <lineage>
        <taxon>unclassified sequences</taxon>
        <taxon>metagenomes</taxon>
        <taxon>ecological metagenomes</taxon>
    </lineage>
</organism>
<evidence type="ECO:0000313" key="3">
    <source>
        <dbReference type="EMBL" id="SVD39391.1"/>
    </source>
</evidence>
<name>A0A382V0G3_9ZZZZ</name>
<dbReference type="GO" id="GO:1902600">
    <property type="term" value="P:proton transmembrane transport"/>
    <property type="evidence" value="ECO:0007669"/>
    <property type="project" value="InterPro"/>
</dbReference>
<evidence type="ECO:0008006" key="4">
    <source>
        <dbReference type="Google" id="ProtNLM"/>
    </source>
</evidence>
<dbReference type="SUPFAM" id="SSF50615">
    <property type="entry name" value="N-terminal domain of alpha and beta subunits of F1 ATP synthase"/>
    <property type="match status" value="1"/>
</dbReference>
<feature type="non-terminal residue" evidence="3">
    <location>
        <position position="26"/>
    </location>
</feature>
<evidence type="ECO:0000256" key="2">
    <source>
        <dbReference type="ARBA" id="ARBA00022448"/>
    </source>
</evidence>
<gene>
    <name evidence="3" type="ORF">METZ01_LOCUS392245</name>
</gene>
<proteinExistence type="inferred from homology"/>
<comment type="similarity">
    <text evidence="1">Belongs to the ATPase alpha/beta chains family.</text>
</comment>